<proteinExistence type="predicted"/>
<reference evidence="8 9" key="1">
    <citation type="submission" date="2011-10" db="EMBL/GenBank/DDBJ databases">
        <authorList>
            <person name="Genoscope - CEA"/>
        </authorList>
    </citation>
    <scope>NUCLEOTIDE SEQUENCE [LARGE SCALE GENOMIC DNA]</scope>
    <source>
        <strain evidence="8 9">RCC 1105</strain>
    </source>
</reference>
<feature type="transmembrane region" description="Helical" evidence="7">
    <location>
        <begin position="337"/>
        <end position="354"/>
    </location>
</feature>
<dbReference type="OrthoDB" id="5263at2759"/>
<feature type="transmembrane region" description="Helical" evidence="7">
    <location>
        <begin position="166"/>
        <end position="188"/>
    </location>
</feature>
<dbReference type="GO" id="GO:0016020">
    <property type="term" value="C:membrane"/>
    <property type="evidence" value="ECO:0007669"/>
    <property type="project" value="UniProtKB-SubCell"/>
</dbReference>
<evidence type="ECO:0000256" key="5">
    <source>
        <dbReference type="ARBA" id="ARBA00023136"/>
    </source>
</evidence>
<evidence type="ECO:0000256" key="1">
    <source>
        <dbReference type="ARBA" id="ARBA00004141"/>
    </source>
</evidence>
<feature type="compositionally biased region" description="Basic residues" evidence="6">
    <location>
        <begin position="42"/>
        <end position="60"/>
    </location>
</feature>
<dbReference type="STRING" id="41875.K8ELS8"/>
<dbReference type="InterPro" id="IPR026046">
    <property type="entry name" value="UBIAD1"/>
</dbReference>
<dbReference type="GO" id="GO:0009234">
    <property type="term" value="P:menaquinone biosynthetic process"/>
    <property type="evidence" value="ECO:0007669"/>
    <property type="project" value="TreeGrafter"/>
</dbReference>
<feature type="compositionally biased region" description="Low complexity" evidence="6">
    <location>
        <begin position="110"/>
        <end position="148"/>
    </location>
</feature>
<feature type="transmembrane region" description="Helical" evidence="7">
    <location>
        <begin position="439"/>
        <end position="460"/>
    </location>
</feature>
<feature type="transmembrane region" description="Helical" evidence="7">
    <location>
        <begin position="391"/>
        <end position="419"/>
    </location>
</feature>
<keyword evidence="9" id="KW-1185">Reference proteome</keyword>
<feature type="compositionally biased region" description="Low complexity" evidence="6">
    <location>
        <begin position="1"/>
        <end position="21"/>
    </location>
</feature>
<dbReference type="PANTHER" id="PTHR13929">
    <property type="entry name" value="1,4-DIHYDROXY-2-NAPHTHOATE OCTAPRENYLTRANSFERASE"/>
    <property type="match status" value="1"/>
</dbReference>
<feature type="transmembrane region" description="Helical" evidence="7">
    <location>
        <begin position="304"/>
        <end position="325"/>
    </location>
</feature>
<feature type="compositionally biased region" description="Basic and acidic residues" evidence="6">
    <location>
        <begin position="32"/>
        <end position="41"/>
    </location>
</feature>
<dbReference type="GeneID" id="19012663"/>
<gene>
    <name evidence="8" type="ordered locus">Bathy12g01570</name>
</gene>
<feature type="transmembrane region" description="Helical" evidence="7">
    <location>
        <begin position="254"/>
        <end position="283"/>
    </location>
</feature>
<dbReference type="Pfam" id="PF01040">
    <property type="entry name" value="UbiA"/>
    <property type="match status" value="1"/>
</dbReference>
<name>K8ELS8_9CHLO</name>
<feature type="compositionally biased region" description="Low complexity" evidence="6">
    <location>
        <begin position="61"/>
        <end position="80"/>
    </location>
</feature>
<keyword evidence="5 7" id="KW-0472">Membrane</keyword>
<evidence type="ECO:0000313" key="9">
    <source>
        <dbReference type="Proteomes" id="UP000198341"/>
    </source>
</evidence>
<feature type="transmembrane region" description="Helical" evidence="7">
    <location>
        <begin position="200"/>
        <end position="217"/>
    </location>
</feature>
<keyword evidence="2" id="KW-0808">Transferase</keyword>
<dbReference type="Proteomes" id="UP000198341">
    <property type="component" value="Chromosome 12"/>
</dbReference>
<sequence length="468" mass="51860">MEASSRALSFSSKSRFSVSKSATALTQRRTRTKGELDDNYYHHHHHRHHLRRESRSHRRNSASCSSSHNNSYDDSFSSTRPRNRRRPRGHRENTTEEKEEKYRRRRRLQSFSSNSFFESASSSSSSSSNTNNNAHNNNSNNNSNNNNNSKERELSSSSLWWRCAKLPMYSVAIIPVLVAASSASYLNLIDPKIGASAMNLTLRLLLGACSVIAWLNISNDAWDYQTGVDSGNRKPESIVNLLNGDVKAAHVTSAFFLIAGVVTLLPLFANAPAVAPMALLLAIGCGYAYQAPPLRLSYKGLGEPLCFTAFGPLATSAFFAVFAGANLPSFLNVPPLLWVNAWMVGVTTSMILFASHLHQREGDEVSGKLSPCVRFGVDFCVSSIQHVVSAYYALIATFVSCGWLPSVAGAMIFITYPLARAMQNYALDNVENEKMLFKTKYFAVRWHVAHGVALAFGLWLSRRLAVPF</sequence>
<keyword evidence="3 7" id="KW-0812">Transmembrane</keyword>
<evidence type="ECO:0000256" key="2">
    <source>
        <dbReference type="ARBA" id="ARBA00022679"/>
    </source>
</evidence>
<organism evidence="8 9">
    <name type="scientific">Bathycoccus prasinos</name>
    <dbReference type="NCBI Taxonomy" id="41875"/>
    <lineage>
        <taxon>Eukaryota</taxon>
        <taxon>Viridiplantae</taxon>
        <taxon>Chlorophyta</taxon>
        <taxon>Mamiellophyceae</taxon>
        <taxon>Mamiellales</taxon>
        <taxon>Bathycoccaceae</taxon>
        <taxon>Bathycoccus</taxon>
    </lineage>
</organism>
<dbReference type="RefSeq" id="XP_007509891.1">
    <property type="nucleotide sequence ID" value="XM_007509829.1"/>
</dbReference>
<dbReference type="GO" id="GO:0004659">
    <property type="term" value="F:prenyltransferase activity"/>
    <property type="evidence" value="ECO:0007669"/>
    <property type="project" value="InterPro"/>
</dbReference>
<keyword evidence="4 7" id="KW-1133">Transmembrane helix</keyword>
<evidence type="ECO:0000256" key="4">
    <source>
        <dbReference type="ARBA" id="ARBA00022989"/>
    </source>
</evidence>
<dbReference type="InterPro" id="IPR000537">
    <property type="entry name" value="UbiA_prenyltransferase"/>
</dbReference>
<dbReference type="GO" id="GO:0042371">
    <property type="term" value="P:vitamin K biosynthetic process"/>
    <property type="evidence" value="ECO:0007669"/>
    <property type="project" value="TreeGrafter"/>
</dbReference>
<feature type="compositionally biased region" description="Basic and acidic residues" evidence="6">
    <location>
        <begin position="90"/>
        <end position="102"/>
    </location>
</feature>
<feature type="region of interest" description="Disordered" evidence="6">
    <location>
        <begin position="1"/>
        <end position="151"/>
    </location>
</feature>
<dbReference type="EMBL" id="FO082267">
    <property type="protein sequence ID" value="CCO19006.1"/>
    <property type="molecule type" value="Genomic_DNA"/>
</dbReference>
<evidence type="ECO:0000313" key="8">
    <source>
        <dbReference type="EMBL" id="CCO19006.1"/>
    </source>
</evidence>
<dbReference type="AlphaFoldDB" id="K8ELS8"/>
<evidence type="ECO:0000256" key="7">
    <source>
        <dbReference type="SAM" id="Phobius"/>
    </source>
</evidence>
<dbReference type="CDD" id="cd13962">
    <property type="entry name" value="PT_UbiA_UBIAD1"/>
    <property type="match status" value="1"/>
</dbReference>
<comment type="subcellular location">
    <subcellularLocation>
        <location evidence="1">Membrane</location>
        <topology evidence="1">Multi-pass membrane protein</topology>
    </subcellularLocation>
</comment>
<dbReference type="eggNOG" id="KOG4581">
    <property type="taxonomic scope" value="Eukaryota"/>
</dbReference>
<dbReference type="PANTHER" id="PTHR13929:SF0">
    <property type="entry name" value="UBIA PRENYLTRANSFERASE DOMAIN-CONTAINING PROTEIN 1"/>
    <property type="match status" value="1"/>
</dbReference>
<evidence type="ECO:0000256" key="3">
    <source>
        <dbReference type="ARBA" id="ARBA00022692"/>
    </source>
</evidence>
<evidence type="ECO:0000256" key="6">
    <source>
        <dbReference type="SAM" id="MobiDB-lite"/>
    </source>
</evidence>
<dbReference type="KEGG" id="bpg:Bathy12g01570"/>
<accession>K8ELS8</accession>
<protein>
    <submittedName>
        <fullName evidence="8">1,4-dihydroxy-2-naphthoate octaprenyltransferase</fullName>
    </submittedName>
</protein>